<dbReference type="HOGENOM" id="CLU_055115_1_1_5"/>
<protein>
    <submittedName>
        <fullName evidence="2">Choline kinase</fullName>
        <ecNumber evidence="2">2.7.1.32</ecNumber>
    </submittedName>
</protein>
<dbReference type="STRING" id="442562.Rumeso_02376"/>
<dbReference type="Pfam" id="PF01636">
    <property type="entry name" value="APH"/>
    <property type="match status" value="1"/>
</dbReference>
<sequence length="297" mass="32484">MDLAPAPDRIAALPCWTGRPRAAPLPGGLSNEIWKVEDEAGAHVVRFGRDYPCHHVSRAREQMTTRAAHAAGFAPAVEWTAEGVMVTAFVTSRTWDAAEVRANPQRLATLLRDFHQKMPEEVSGPPYLFSPFLMARDYARTLAAGNSPHLPQVPRLLALTRALERTQPPLHLVFGHNDLLPANLLDDGSRLWLIDYEYAGFASPLFDLAGAASNAGMDKAQSDALLTAYFGQPPDEPLRRAFDAMACASLLRESMWAMASAIHLSAPGADYDAYAAENLAKLDEALDAFQSRHGRLE</sequence>
<keyword evidence="3" id="KW-1185">Reference proteome</keyword>
<keyword evidence="2" id="KW-0808">Transferase</keyword>
<dbReference type="GO" id="GO:0006646">
    <property type="term" value="P:phosphatidylethanolamine biosynthetic process"/>
    <property type="evidence" value="ECO:0007669"/>
    <property type="project" value="TreeGrafter"/>
</dbReference>
<dbReference type="PANTHER" id="PTHR22603">
    <property type="entry name" value="CHOLINE/ETHANOALAMINE KINASE"/>
    <property type="match status" value="1"/>
</dbReference>
<dbReference type="CDD" id="cd05151">
    <property type="entry name" value="ChoK-like"/>
    <property type="match status" value="1"/>
</dbReference>
<dbReference type="RefSeq" id="WP_037282961.1">
    <property type="nucleotide sequence ID" value="NZ_KK088613.1"/>
</dbReference>
<feature type="domain" description="Aminoglycoside phosphotransferase" evidence="1">
    <location>
        <begin position="23"/>
        <end position="234"/>
    </location>
</feature>
<dbReference type="InterPro" id="IPR002575">
    <property type="entry name" value="Aminoglycoside_PTrfase"/>
</dbReference>
<dbReference type="Proteomes" id="UP000019666">
    <property type="component" value="Unassembled WGS sequence"/>
</dbReference>
<dbReference type="Gene3D" id="3.30.200.20">
    <property type="entry name" value="Phosphorylase Kinase, domain 1"/>
    <property type="match status" value="1"/>
</dbReference>
<accession>A0A017HQR5</accession>
<dbReference type="EC" id="2.7.1.32" evidence="2"/>
<dbReference type="EMBL" id="AOSK01000061">
    <property type="protein sequence ID" value="EYD76069.1"/>
    <property type="molecule type" value="Genomic_DNA"/>
</dbReference>
<dbReference type="Gene3D" id="3.90.1200.10">
    <property type="match status" value="1"/>
</dbReference>
<evidence type="ECO:0000313" key="3">
    <source>
        <dbReference type="Proteomes" id="UP000019666"/>
    </source>
</evidence>
<name>A0A017HQR5_9RHOB</name>
<organism evidence="2 3">
    <name type="scientific">Rubellimicrobium mesophilum DSM 19309</name>
    <dbReference type="NCBI Taxonomy" id="442562"/>
    <lineage>
        <taxon>Bacteria</taxon>
        <taxon>Pseudomonadati</taxon>
        <taxon>Pseudomonadota</taxon>
        <taxon>Alphaproteobacteria</taxon>
        <taxon>Rhodobacterales</taxon>
        <taxon>Roseobacteraceae</taxon>
        <taxon>Rubellimicrobium</taxon>
    </lineage>
</organism>
<dbReference type="PATRIC" id="fig|442562.3.peg.2344"/>
<gene>
    <name evidence="2" type="ORF">Rumeso_02376</name>
</gene>
<comment type="caution">
    <text evidence="2">The sequence shown here is derived from an EMBL/GenBank/DDBJ whole genome shotgun (WGS) entry which is preliminary data.</text>
</comment>
<dbReference type="PANTHER" id="PTHR22603:SF66">
    <property type="entry name" value="ETHANOLAMINE KINASE"/>
    <property type="match status" value="1"/>
</dbReference>
<dbReference type="InterPro" id="IPR011009">
    <property type="entry name" value="Kinase-like_dom_sf"/>
</dbReference>
<reference evidence="2 3" key="1">
    <citation type="submission" date="2013-02" db="EMBL/GenBank/DDBJ databases">
        <authorList>
            <person name="Fiebig A."/>
            <person name="Goeker M."/>
            <person name="Klenk H.-P.P."/>
        </authorList>
    </citation>
    <scope>NUCLEOTIDE SEQUENCE [LARGE SCALE GENOMIC DNA]</scope>
    <source>
        <strain evidence="2 3">DSM 19309</strain>
    </source>
</reference>
<keyword evidence="2" id="KW-0418">Kinase</keyword>
<dbReference type="AlphaFoldDB" id="A0A017HQR5"/>
<evidence type="ECO:0000313" key="2">
    <source>
        <dbReference type="EMBL" id="EYD76069.1"/>
    </source>
</evidence>
<dbReference type="GO" id="GO:0004305">
    <property type="term" value="F:ethanolamine kinase activity"/>
    <property type="evidence" value="ECO:0007669"/>
    <property type="project" value="TreeGrafter"/>
</dbReference>
<dbReference type="GO" id="GO:0005737">
    <property type="term" value="C:cytoplasm"/>
    <property type="evidence" value="ECO:0007669"/>
    <property type="project" value="TreeGrafter"/>
</dbReference>
<evidence type="ECO:0000259" key="1">
    <source>
        <dbReference type="Pfam" id="PF01636"/>
    </source>
</evidence>
<dbReference type="GO" id="GO:0004103">
    <property type="term" value="F:choline kinase activity"/>
    <property type="evidence" value="ECO:0007669"/>
    <property type="project" value="UniProtKB-EC"/>
</dbReference>
<dbReference type="OrthoDB" id="179763at2"/>
<dbReference type="SUPFAM" id="SSF56112">
    <property type="entry name" value="Protein kinase-like (PK-like)"/>
    <property type="match status" value="1"/>
</dbReference>
<proteinExistence type="predicted"/>